<sequence length="555" mass="61923">MAWYSILTNLCARIFVVLILFSILCRTAILRETINTLHEKVRSKVKLVLFFSFFGGLDLFCGTLLPTIVVNNHSTYVISAGLIGGPAAGVATACILSLVSIVLIKPPVVLSIVLTVAEGIIAGMLSKWLQKQNYNFVHAGAIAYTLTSVYLALLAVFPPDLLPYPFTLEDAIFPLLFSVTVGTGSFIGLLEDYYNQQEKFEGISAKIALKITNSTLSFLQDGLDKKSASETVDIIIKDSETFDFVAITSMDDILGFTSYRTEGPFVTFLKNDFAKLFKSDFSIPTEKLDVIRACLTVPLYDDKRKFGYLCAGHIMDNRVSPMEETLINGIGTMISTQLAFHNIKEKADLLQQAEIKALQSQINPHFLFNALSTISYYCTQQPQTAKTLINDLANYYRKNLADADTMITIREELQHIGAYIHLEQARFRERLQVDYELNTENSFMLPALILQPLVENAIKHGLYPKISGGKITIRIDEKPSYFRITVIDDGMGIAREKLATILDDSVPKKSIGLSNVNKRLNTLYGSKNRLRIFSRVNKGTIVSMRIPVQEVISTQ</sequence>
<proteinExistence type="predicted"/>
<evidence type="ECO:0000313" key="14">
    <source>
        <dbReference type="Proteomes" id="UP000198896"/>
    </source>
</evidence>
<dbReference type="GO" id="GO:0000155">
    <property type="term" value="F:phosphorelay sensor kinase activity"/>
    <property type="evidence" value="ECO:0007669"/>
    <property type="project" value="InterPro"/>
</dbReference>
<evidence type="ECO:0000256" key="3">
    <source>
        <dbReference type="ARBA" id="ARBA00022679"/>
    </source>
</evidence>
<evidence type="ECO:0000256" key="1">
    <source>
        <dbReference type="ARBA" id="ARBA00004651"/>
    </source>
</evidence>
<dbReference type="PANTHER" id="PTHR34220">
    <property type="entry name" value="SENSOR HISTIDINE KINASE YPDA"/>
    <property type="match status" value="1"/>
</dbReference>
<feature type="transmembrane region" description="Helical" evidence="11">
    <location>
        <begin position="47"/>
        <end position="70"/>
    </location>
</feature>
<dbReference type="RefSeq" id="WP_093914292.1">
    <property type="nucleotide sequence ID" value="NZ_FONL01000027.1"/>
</dbReference>
<gene>
    <name evidence="13" type="ORF">SAMN05216245_1277</name>
</gene>
<dbReference type="EMBL" id="FONL01000027">
    <property type="protein sequence ID" value="SFE86438.1"/>
    <property type="molecule type" value="Genomic_DNA"/>
</dbReference>
<keyword evidence="14" id="KW-1185">Reference proteome</keyword>
<keyword evidence="8 11" id="KW-1133">Transmembrane helix</keyword>
<dbReference type="SUPFAM" id="SSF55874">
    <property type="entry name" value="ATPase domain of HSP90 chaperone/DNA topoisomerase II/histidine kinase"/>
    <property type="match status" value="1"/>
</dbReference>
<dbReference type="Proteomes" id="UP000198896">
    <property type="component" value="Unassembled WGS sequence"/>
</dbReference>
<dbReference type="Pfam" id="PF07694">
    <property type="entry name" value="5TM-5TMR_LYT"/>
    <property type="match status" value="1"/>
</dbReference>
<evidence type="ECO:0000313" key="13">
    <source>
        <dbReference type="EMBL" id="SFE86438.1"/>
    </source>
</evidence>
<feature type="domain" description="Histidine kinase" evidence="12">
    <location>
        <begin position="449"/>
        <end position="550"/>
    </location>
</feature>
<keyword evidence="6 13" id="KW-0418">Kinase</keyword>
<dbReference type="PANTHER" id="PTHR34220:SF7">
    <property type="entry name" value="SENSOR HISTIDINE KINASE YPDA"/>
    <property type="match status" value="1"/>
</dbReference>
<dbReference type="PROSITE" id="PS50109">
    <property type="entry name" value="HIS_KIN"/>
    <property type="match status" value="1"/>
</dbReference>
<keyword evidence="2" id="KW-1003">Cell membrane</keyword>
<evidence type="ECO:0000256" key="11">
    <source>
        <dbReference type="SAM" id="Phobius"/>
    </source>
</evidence>
<evidence type="ECO:0000256" key="6">
    <source>
        <dbReference type="ARBA" id="ARBA00022777"/>
    </source>
</evidence>
<feature type="transmembrane region" description="Helical" evidence="11">
    <location>
        <begin position="171"/>
        <end position="190"/>
    </location>
</feature>
<dbReference type="STRING" id="1123323.SAMN05216245_1277"/>
<keyword evidence="5" id="KW-0547">Nucleotide-binding</keyword>
<dbReference type="OrthoDB" id="9809348at2"/>
<dbReference type="Gene3D" id="3.30.565.10">
    <property type="entry name" value="Histidine kinase-like ATPase, C-terminal domain"/>
    <property type="match status" value="1"/>
</dbReference>
<dbReference type="InterPro" id="IPR011620">
    <property type="entry name" value="Sig_transdc_His_kinase_LytS_TM"/>
</dbReference>
<feature type="transmembrane region" description="Helical" evidence="11">
    <location>
        <begin position="6"/>
        <end position="26"/>
    </location>
</feature>
<keyword evidence="7" id="KW-0067">ATP-binding</keyword>
<dbReference type="GO" id="GO:0005886">
    <property type="term" value="C:plasma membrane"/>
    <property type="evidence" value="ECO:0007669"/>
    <property type="project" value="UniProtKB-SubCell"/>
</dbReference>
<dbReference type="SUPFAM" id="SSF55781">
    <property type="entry name" value="GAF domain-like"/>
    <property type="match status" value="1"/>
</dbReference>
<keyword evidence="4 11" id="KW-0812">Transmembrane</keyword>
<dbReference type="AlphaFoldDB" id="A0A1I2E1I7"/>
<reference evidence="13 14" key="1">
    <citation type="submission" date="2016-10" db="EMBL/GenBank/DDBJ databases">
        <authorList>
            <person name="de Groot N.N."/>
        </authorList>
    </citation>
    <scope>NUCLEOTIDE SEQUENCE [LARGE SCALE GENOMIC DNA]</scope>
    <source>
        <strain evidence="13 14">DSM 9236</strain>
    </source>
</reference>
<keyword evidence="9" id="KW-0902">Two-component regulatory system</keyword>
<dbReference type="InterPro" id="IPR005467">
    <property type="entry name" value="His_kinase_dom"/>
</dbReference>
<keyword evidence="10 11" id="KW-0472">Membrane</keyword>
<dbReference type="GO" id="GO:0005524">
    <property type="term" value="F:ATP binding"/>
    <property type="evidence" value="ECO:0007669"/>
    <property type="project" value="UniProtKB-KW"/>
</dbReference>
<dbReference type="InterPro" id="IPR036890">
    <property type="entry name" value="HATPase_C_sf"/>
</dbReference>
<dbReference type="InterPro" id="IPR010559">
    <property type="entry name" value="Sig_transdc_His_kin_internal"/>
</dbReference>
<evidence type="ECO:0000256" key="9">
    <source>
        <dbReference type="ARBA" id="ARBA00023012"/>
    </source>
</evidence>
<evidence type="ECO:0000256" key="7">
    <source>
        <dbReference type="ARBA" id="ARBA00022840"/>
    </source>
</evidence>
<dbReference type="InterPro" id="IPR003594">
    <property type="entry name" value="HATPase_dom"/>
</dbReference>
<dbReference type="Pfam" id="PF06580">
    <property type="entry name" value="His_kinase"/>
    <property type="match status" value="1"/>
</dbReference>
<dbReference type="Pfam" id="PF02518">
    <property type="entry name" value="HATPase_c"/>
    <property type="match status" value="1"/>
</dbReference>
<organism evidence="13 14">
    <name type="scientific">Succiniclasticum ruminis DSM 9236</name>
    <dbReference type="NCBI Taxonomy" id="1123323"/>
    <lineage>
        <taxon>Bacteria</taxon>
        <taxon>Bacillati</taxon>
        <taxon>Bacillota</taxon>
        <taxon>Negativicutes</taxon>
        <taxon>Acidaminococcales</taxon>
        <taxon>Acidaminococcaceae</taxon>
        <taxon>Succiniclasticum</taxon>
    </lineage>
</organism>
<dbReference type="InterPro" id="IPR050640">
    <property type="entry name" value="Bact_2-comp_sensor_kinase"/>
</dbReference>
<keyword evidence="3" id="KW-0808">Transferase</keyword>
<evidence type="ECO:0000256" key="2">
    <source>
        <dbReference type="ARBA" id="ARBA00022475"/>
    </source>
</evidence>
<dbReference type="SMART" id="SM00387">
    <property type="entry name" value="HATPase_c"/>
    <property type="match status" value="1"/>
</dbReference>
<feature type="transmembrane region" description="Helical" evidence="11">
    <location>
        <begin position="141"/>
        <end position="159"/>
    </location>
</feature>
<evidence type="ECO:0000256" key="4">
    <source>
        <dbReference type="ARBA" id="ARBA00022692"/>
    </source>
</evidence>
<dbReference type="GO" id="GO:0071555">
    <property type="term" value="P:cell wall organization"/>
    <property type="evidence" value="ECO:0007669"/>
    <property type="project" value="InterPro"/>
</dbReference>
<evidence type="ECO:0000256" key="10">
    <source>
        <dbReference type="ARBA" id="ARBA00023136"/>
    </source>
</evidence>
<evidence type="ECO:0000256" key="5">
    <source>
        <dbReference type="ARBA" id="ARBA00022741"/>
    </source>
</evidence>
<accession>A0A1I2E1I7</accession>
<evidence type="ECO:0000259" key="12">
    <source>
        <dbReference type="PROSITE" id="PS50109"/>
    </source>
</evidence>
<evidence type="ECO:0000256" key="8">
    <source>
        <dbReference type="ARBA" id="ARBA00022989"/>
    </source>
</evidence>
<feature type="transmembrane region" description="Helical" evidence="11">
    <location>
        <begin position="76"/>
        <end position="101"/>
    </location>
</feature>
<comment type="subcellular location">
    <subcellularLocation>
        <location evidence="1">Cell membrane</location>
        <topology evidence="1">Multi-pass membrane protein</topology>
    </subcellularLocation>
</comment>
<protein>
    <submittedName>
        <fullName evidence="13">Two-component system, LytT family, sensor histidine kinase LytS</fullName>
    </submittedName>
</protein>
<name>A0A1I2E1I7_9FIRM</name>